<dbReference type="InterPro" id="IPR011991">
    <property type="entry name" value="ArsR-like_HTH"/>
</dbReference>
<comment type="caution">
    <text evidence="6">The sequence shown here is derived from an EMBL/GenBank/DDBJ whole genome shotgun (WGS) entry which is preliminary data.</text>
</comment>
<dbReference type="NCBIfam" id="NF033788">
    <property type="entry name" value="HTH_metalloreg"/>
    <property type="match status" value="1"/>
</dbReference>
<evidence type="ECO:0000313" key="7">
    <source>
        <dbReference type="Proteomes" id="UP001166191"/>
    </source>
</evidence>
<dbReference type="Proteomes" id="UP001166191">
    <property type="component" value="Unassembled WGS sequence"/>
</dbReference>
<dbReference type="InterPro" id="IPR051081">
    <property type="entry name" value="HTH_MetalResp_TranReg"/>
</dbReference>
<sequence>MTRLEREAGIAAGPYTRAQTSDGDCSTIPADDMMQRATEASAFLKALAHEGRMMILCHLSAGEKTVTELENLLGQRQAAVSQQLARLRAEGLVSCRRDGKARLYSVADPRAAEVVGLMYRLFCAG</sequence>
<evidence type="ECO:0000259" key="5">
    <source>
        <dbReference type="PROSITE" id="PS50987"/>
    </source>
</evidence>
<accession>A0ABS6AD89</accession>
<evidence type="ECO:0000256" key="4">
    <source>
        <dbReference type="SAM" id="MobiDB-lite"/>
    </source>
</evidence>
<feature type="region of interest" description="Disordered" evidence="4">
    <location>
        <begin position="1"/>
        <end position="29"/>
    </location>
</feature>
<keyword evidence="7" id="KW-1185">Reference proteome</keyword>
<protein>
    <submittedName>
        <fullName evidence="6">Metalloregulator ArsR/SmtB family transcription factor</fullName>
    </submittedName>
</protein>
<dbReference type="Pfam" id="PF01022">
    <property type="entry name" value="HTH_5"/>
    <property type="match status" value="1"/>
</dbReference>
<evidence type="ECO:0000256" key="2">
    <source>
        <dbReference type="ARBA" id="ARBA00023125"/>
    </source>
</evidence>
<dbReference type="SMART" id="SM00418">
    <property type="entry name" value="HTH_ARSR"/>
    <property type="match status" value="1"/>
</dbReference>
<evidence type="ECO:0000256" key="1">
    <source>
        <dbReference type="ARBA" id="ARBA00023015"/>
    </source>
</evidence>
<keyword evidence="1" id="KW-0805">Transcription regulation</keyword>
<organism evidence="6 7">
    <name type="scientific">Paracoccus marinaquae</name>
    <dbReference type="NCBI Taxonomy" id="2841926"/>
    <lineage>
        <taxon>Bacteria</taxon>
        <taxon>Pseudomonadati</taxon>
        <taxon>Pseudomonadota</taxon>
        <taxon>Alphaproteobacteria</taxon>
        <taxon>Rhodobacterales</taxon>
        <taxon>Paracoccaceae</taxon>
        <taxon>Paracoccus</taxon>
    </lineage>
</organism>
<gene>
    <name evidence="6" type="ORF">KNW02_00355</name>
</gene>
<evidence type="ECO:0000313" key="6">
    <source>
        <dbReference type="EMBL" id="MBU3028565.1"/>
    </source>
</evidence>
<dbReference type="EMBL" id="JAHKNG010000001">
    <property type="protein sequence ID" value="MBU3028565.1"/>
    <property type="molecule type" value="Genomic_DNA"/>
</dbReference>
<keyword evidence="3" id="KW-0804">Transcription</keyword>
<feature type="domain" description="HTH arsR-type" evidence="5">
    <location>
        <begin position="32"/>
        <end position="125"/>
    </location>
</feature>
<dbReference type="InterPro" id="IPR001845">
    <property type="entry name" value="HTH_ArsR_DNA-bd_dom"/>
</dbReference>
<evidence type="ECO:0000256" key="3">
    <source>
        <dbReference type="ARBA" id="ARBA00023163"/>
    </source>
</evidence>
<keyword evidence="2" id="KW-0238">DNA-binding</keyword>
<reference evidence="6" key="1">
    <citation type="submission" date="2021-06" db="EMBL/GenBank/DDBJ databases">
        <title>Paracoccus bacterium XHP0099 sp. nov., isolated from the surface waters of the Yellow Sea.</title>
        <authorList>
            <person name="Xue H."/>
            <person name="Zhang D."/>
        </authorList>
    </citation>
    <scope>NUCLEOTIDE SEQUENCE</scope>
    <source>
        <strain evidence="6">XHP0099</strain>
    </source>
</reference>
<dbReference type="PANTHER" id="PTHR33154:SF28">
    <property type="entry name" value="HTH-TYPE TRANSCRIPTIONAL REGULATOR YGAV-RELATED"/>
    <property type="match status" value="1"/>
</dbReference>
<name>A0ABS6AD89_9RHOB</name>
<dbReference type="PROSITE" id="PS50987">
    <property type="entry name" value="HTH_ARSR_2"/>
    <property type="match status" value="1"/>
</dbReference>
<dbReference type="PANTHER" id="PTHR33154">
    <property type="entry name" value="TRANSCRIPTIONAL REGULATOR, ARSR FAMILY"/>
    <property type="match status" value="1"/>
</dbReference>
<dbReference type="CDD" id="cd00090">
    <property type="entry name" value="HTH_ARSR"/>
    <property type="match status" value="1"/>
</dbReference>
<proteinExistence type="predicted"/>